<gene>
    <name evidence="2" type="ORF">NX778_20935</name>
</gene>
<dbReference type="PROSITE" id="PS51257">
    <property type="entry name" value="PROKAR_LIPOPROTEIN"/>
    <property type="match status" value="1"/>
</dbReference>
<accession>A0ABT2D355</accession>
<evidence type="ECO:0000256" key="1">
    <source>
        <dbReference type="SAM" id="SignalP"/>
    </source>
</evidence>
<evidence type="ECO:0008006" key="4">
    <source>
        <dbReference type="Google" id="ProtNLM"/>
    </source>
</evidence>
<sequence>MKFISMRTLLAMALALTLAACGGGKATFTVGGYVSGLVYNGLVLSTNGQTTTVAPAATIATDPNATATFSFPKQLEYGDEYDVTVATQPAHQTCTVSTWYQHDTAGRLASIDIPVSCTMNSFLIGGTISGLTADGLVLTNGSTGGTFTAASGATVFTMPTTVVYGTTYGVTVLTQPTGLFCSVANGAGTMGDASVTSIAVTCVPAS</sequence>
<organism evidence="2 3">
    <name type="scientific">Massilia terrae</name>
    <dbReference type="NCBI Taxonomy" id="1811224"/>
    <lineage>
        <taxon>Bacteria</taxon>
        <taxon>Pseudomonadati</taxon>
        <taxon>Pseudomonadota</taxon>
        <taxon>Betaproteobacteria</taxon>
        <taxon>Burkholderiales</taxon>
        <taxon>Oxalobacteraceae</taxon>
        <taxon>Telluria group</taxon>
        <taxon>Massilia</taxon>
    </lineage>
</organism>
<keyword evidence="3" id="KW-1185">Reference proteome</keyword>
<evidence type="ECO:0000313" key="2">
    <source>
        <dbReference type="EMBL" id="MCS0660544.1"/>
    </source>
</evidence>
<feature type="signal peptide" evidence="1">
    <location>
        <begin position="1"/>
        <end position="22"/>
    </location>
</feature>
<name>A0ABT2D355_9BURK</name>
<comment type="caution">
    <text evidence="2">The sequence shown here is derived from an EMBL/GenBank/DDBJ whole genome shotgun (WGS) entry which is preliminary data.</text>
</comment>
<dbReference type="RefSeq" id="WP_258813728.1">
    <property type="nucleotide sequence ID" value="NZ_JANUGU010000008.1"/>
</dbReference>
<feature type="chain" id="PRO_5047018609" description="Lipoprotein" evidence="1">
    <location>
        <begin position="23"/>
        <end position="206"/>
    </location>
</feature>
<dbReference type="Proteomes" id="UP001204621">
    <property type="component" value="Unassembled WGS sequence"/>
</dbReference>
<protein>
    <recommendedName>
        <fullName evidence="4">Lipoprotein</fullName>
    </recommendedName>
</protein>
<proteinExistence type="predicted"/>
<keyword evidence="1" id="KW-0732">Signal</keyword>
<dbReference type="EMBL" id="JANUGU010000008">
    <property type="protein sequence ID" value="MCS0660544.1"/>
    <property type="molecule type" value="Genomic_DNA"/>
</dbReference>
<evidence type="ECO:0000313" key="3">
    <source>
        <dbReference type="Proteomes" id="UP001204621"/>
    </source>
</evidence>
<reference evidence="2 3" key="1">
    <citation type="submission" date="2022-08" db="EMBL/GenBank/DDBJ databases">
        <title>Reclassification of Massilia species as members of the genera Telluria, Duganella, Pseudoduganella, Mokoshia gen. nov. and Zemynaea gen. nov. using orthogonal and non-orthogonal genome-based approaches.</title>
        <authorList>
            <person name="Bowman J.P."/>
        </authorList>
    </citation>
    <scope>NUCLEOTIDE SEQUENCE [LARGE SCALE GENOMIC DNA]</scope>
    <source>
        <strain evidence="2 3">JCM 31606</strain>
    </source>
</reference>